<evidence type="ECO:0000256" key="2">
    <source>
        <dbReference type="SAM" id="SignalP"/>
    </source>
</evidence>
<feature type="chain" id="PRO_5002161531" evidence="2">
    <location>
        <begin position="26"/>
        <end position="229"/>
    </location>
</feature>
<sequence>MQLGLSFSVLLASLFIAISSSNVEALPAKRNAGMVTLPLKRLHQPRSDIHPQVLLQQHINRGHRRLARMTGRPEPSQQELRANLHKRMYLLDHGPGSRHGKRFNRHGVVTADATNTGNGRGRKKVAAAAGSGAGIAAALAGDSGISTGDSAASGAAASNATGNDSNPGVSPLDIQAAASDTLTPANQPTADNSLGLDIEADDVGLPPCHWVHHLGISRSLWTLDRPTSG</sequence>
<dbReference type="HOGENOM" id="CLU_1210230_0_0_1"/>
<dbReference type="Proteomes" id="UP000054166">
    <property type="component" value="Unassembled WGS sequence"/>
</dbReference>
<evidence type="ECO:0000256" key="1">
    <source>
        <dbReference type="SAM" id="MobiDB-lite"/>
    </source>
</evidence>
<feature type="region of interest" description="Disordered" evidence="1">
    <location>
        <begin position="146"/>
        <end position="172"/>
    </location>
</feature>
<reference evidence="4" key="2">
    <citation type="submission" date="2015-01" db="EMBL/GenBank/DDBJ databases">
        <title>Evolutionary Origins and Diversification of the Mycorrhizal Mutualists.</title>
        <authorList>
            <consortium name="DOE Joint Genome Institute"/>
            <consortium name="Mycorrhizal Genomics Consortium"/>
            <person name="Kohler A."/>
            <person name="Kuo A."/>
            <person name="Nagy L.G."/>
            <person name="Floudas D."/>
            <person name="Copeland A."/>
            <person name="Barry K.W."/>
            <person name="Cichocki N."/>
            <person name="Veneault-Fourrey C."/>
            <person name="LaButti K."/>
            <person name="Lindquist E.A."/>
            <person name="Lipzen A."/>
            <person name="Lundell T."/>
            <person name="Morin E."/>
            <person name="Murat C."/>
            <person name="Riley R."/>
            <person name="Ohm R."/>
            <person name="Sun H."/>
            <person name="Tunlid A."/>
            <person name="Henrissat B."/>
            <person name="Grigoriev I.V."/>
            <person name="Hibbett D.S."/>
            <person name="Martin F."/>
        </authorList>
    </citation>
    <scope>NUCLEOTIDE SEQUENCE [LARGE SCALE GENOMIC DNA]</scope>
    <source>
        <strain evidence="4">F 1598</strain>
    </source>
</reference>
<keyword evidence="4" id="KW-1185">Reference proteome</keyword>
<name>A0A0C3BDA6_PILCF</name>
<keyword evidence="2" id="KW-0732">Signal</keyword>
<feature type="signal peptide" evidence="2">
    <location>
        <begin position="1"/>
        <end position="25"/>
    </location>
</feature>
<reference evidence="3 4" key="1">
    <citation type="submission" date="2014-04" db="EMBL/GenBank/DDBJ databases">
        <authorList>
            <consortium name="DOE Joint Genome Institute"/>
            <person name="Kuo A."/>
            <person name="Tarkka M."/>
            <person name="Buscot F."/>
            <person name="Kohler A."/>
            <person name="Nagy L.G."/>
            <person name="Floudas D."/>
            <person name="Copeland A."/>
            <person name="Barry K.W."/>
            <person name="Cichocki N."/>
            <person name="Veneault-Fourrey C."/>
            <person name="LaButti K."/>
            <person name="Lindquist E.A."/>
            <person name="Lipzen A."/>
            <person name="Lundell T."/>
            <person name="Morin E."/>
            <person name="Murat C."/>
            <person name="Sun H."/>
            <person name="Tunlid A."/>
            <person name="Henrissat B."/>
            <person name="Grigoriev I.V."/>
            <person name="Hibbett D.S."/>
            <person name="Martin F."/>
            <person name="Nordberg H.P."/>
            <person name="Cantor M.N."/>
            <person name="Hua S.X."/>
        </authorList>
    </citation>
    <scope>NUCLEOTIDE SEQUENCE [LARGE SCALE GENOMIC DNA]</scope>
    <source>
        <strain evidence="3 4">F 1598</strain>
    </source>
</reference>
<organism evidence="3 4">
    <name type="scientific">Piloderma croceum (strain F 1598)</name>
    <dbReference type="NCBI Taxonomy" id="765440"/>
    <lineage>
        <taxon>Eukaryota</taxon>
        <taxon>Fungi</taxon>
        <taxon>Dikarya</taxon>
        <taxon>Basidiomycota</taxon>
        <taxon>Agaricomycotina</taxon>
        <taxon>Agaricomycetes</taxon>
        <taxon>Agaricomycetidae</taxon>
        <taxon>Atheliales</taxon>
        <taxon>Atheliaceae</taxon>
        <taxon>Piloderma</taxon>
    </lineage>
</organism>
<accession>A0A0C3BDA6</accession>
<gene>
    <name evidence="3" type="ORF">PILCRDRAFT_407119</name>
</gene>
<evidence type="ECO:0000313" key="3">
    <source>
        <dbReference type="EMBL" id="KIM84303.1"/>
    </source>
</evidence>
<proteinExistence type="predicted"/>
<dbReference type="AlphaFoldDB" id="A0A0C3BDA6"/>
<dbReference type="InParanoid" id="A0A0C3BDA6"/>
<feature type="compositionally biased region" description="Low complexity" evidence="1">
    <location>
        <begin position="146"/>
        <end position="166"/>
    </location>
</feature>
<evidence type="ECO:0000313" key="4">
    <source>
        <dbReference type="Proteomes" id="UP000054166"/>
    </source>
</evidence>
<dbReference type="EMBL" id="KN832988">
    <property type="protein sequence ID" value="KIM84303.1"/>
    <property type="molecule type" value="Genomic_DNA"/>
</dbReference>
<protein>
    <submittedName>
        <fullName evidence="3">Uncharacterized protein</fullName>
    </submittedName>
</protein>
<dbReference type="STRING" id="765440.A0A0C3BDA6"/>
<dbReference type="OrthoDB" id="3267633at2759"/>